<organism evidence="3 4">
    <name type="scientific">Salinirubellus salinus</name>
    <dbReference type="NCBI Taxonomy" id="1364945"/>
    <lineage>
        <taxon>Archaea</taxon>
        <taxon>Methanobacteriati</taxon>
        <taxon>Methanobacteriota</taxon>
        <taxon>Stenosarchaea group</taxon>
        <taxon>Halobacteria</taxon>
        <taxon>Halobacteriales</taxon>
        <taxon>Natronomonadaceae</taxon>
        <taxon>Salinirubellus</taxon>
    </lineage>
</organism>
<dbReference type="InterPro" id="IPR050563">
    <property type="entry name" value="4-hydroxybenzoyl-CoA_TE"/>
</dbReference>
<dbReference type="AlphaFoldDB" id="A0A9E7UAK3"/>
<accession>A0A9E7UAK3</accession>
<keyword evidence="2" id="KW-0378">Hydrolase</keyword>
<evidence type="ECO:0000313" key="4">
    <source>
        <dbReference type="Proteomes" id="UP001057580"/>
    </source>
</evidence>
<dbReference type="KEGG" id="ssai:N0B31_19800"/>
<dbReference type="EMBL" id="CP104003">
    <property type="protein sequence ID" value="UWM54348.1"/>
    <property type="molecule type" value="Genomic_DNA"/>
</dbReference>
<dbReference type="InterPro" id="IPR029069">
    <property type="entry name" value="HotDog_dom_sf"/>
</dbReference>
<dbReference type="Gene3D" id="3.10.129.10">
    <property type="entry name" value="Hotdog Thioesterase"/>
    <property type="match status" value="1"/>
</dbReference>
<evidence type="ECO:0000256" key="2">
    <source>
        <dbReference type="ARBA" id="ARBA00022801"/>
    </source>
</evidence>
<dbReference type="PIRSF" id="PIRSF003230">
    <property type="entry name" value="YbgC"/>
    <property type="match status" value="1"/>
</dbReference>
<dbReference type="PANTHER" id="PTHR31793:SF27">
    <property type="entry name" value="NOVEL THIOESTERASE SUPERFAMILY DOMAIN AND SAPOSIN A-TYPE DOMAIN CONTAINING PROTEIN (0610012H03RIK)"/>
    <property type="match status" value="1"/>
</dbReference>
<keyword evidence="4" id="KW-1185">Reference proteome</keyword>
<comment type="similarity">
    <text evidence="1">Belongs to the 4-hydroxybenzoyl-CoA thioesterase family.</text>
</comment>
<dbReference type="PANTHER" id="PTHR31793">
    <property type="entry name" value="4-HYDROXYBENZOYL-COA THIOESTERASE FAMILY MEMBER"/>
    <property type="match status" value="1"/>
</dbReference>
<name>A0A9E7UAK3_9EURY</name>
<reference evidence="3" key="1">
    <citation type="submission" date="2022-09" db="EMBL/GenBank/DDBJ databases">
        <title>Diverse halophilic archaea isolated from saline environments.</title>
        <authorList>
            <person name="Cui H.-L."/>
        </authorList>
    </citation>
    <scope>NUCLEOTIDE SEQUENCE</scope>
    <source>
        <strain evidence="3">ZS-35-S2</strain>
    </source>
</reference>
<sequence length="136" mass="15123">MTDEAETEYEFETEFRVRFRDIDAMGHVNNAVYATYLEQARADYFREVVGESLSEVGSVLASIAIEFRAPVEGDDVVTVALTIPELGTASIPMHYEIRREDGTVAATAETVQVVYDREAGESKPIPDAWREAIESA</sequence>
<dbReference type="Pfam" id="PF13279">
    <property type="entry name" value="4HBT_2"/>
    <property type="match status" value="1"/>
</dbReference>
<gene>
    <name evidence="3" type="ORF">N0B31_19800</name>
</gene>
<dbReference type="CDD" id="cd00586">
    <property type="entry name" value="4HBT"/>
    <property type="match status" value="1"/>
</dbReference>
<dbReference type="Proteomes" id="UP001057580">
    <property type="component" value="Chromosome"/>
</dbReference>
<evidence type="ECO:0000256" key="1">
    <source>
        <dbReference type="ARBA" id="ARBA00005953"/>
    </source>
</evidence>
<dbReference type="GO" id="GO:0047617">
    <property type="term" value="F:fatty acyl-CoA hydrolase activity"/>
    <property type="evidence" value="ECO:0007669"/>
    <property type="project" value="TreeGrafter"/>
</dbReference>
<dbReference type="InterPro" id="IPR006684">
    <property type="entry name" value="YbgC/YbaW"/>
</dbReference>
<dbReference type="SUPFAM" id="SSF54637">
    <property type="entry name" value="Thioesterase/thiol ester dehydrase-isomerase"/>
    <property type="match status" value="1"/>
</dbReference>
<dbReference type="RefSeq" id="WP_260593368.1">
    <property type="nucleotide sequence ID" value="NZ_CP104003.1"/>
</dbReference>
<dbReference type="GeneID" id="74944716"/>
<evidence type="ECO:0000313" key="3">
    <source>
        <dbReference type="EMBL" id="UWM54348.1"/>
    </source>
</evidence>
<protein>
    <submittedName>
        <fullName evidence="3">Acyl-CoA thioesterase</fullName>
    </submittedName>
</protein>
<proteinExistence type="inferred from homology"/>